<gene>
    <name evidence="1" type="primary">jg11606</name>
    <name evidence="1" type="ORF">PAEG_LOCUS17611</name>
</gene>
<evidence type="ECO:0000313" key="1">
    <source>
        <dbReference type="EMBL" id="CAH2241156.1"/>
    </source>
</evidence>
<comment type="caution">
    <text evidence="1">The sequence shown here is derived from an EMBL/GenBank/DDBJ whole genome shotgun (WGS) entry which is preliminary data.</text>
</comment>
<accession>A0A8S4RTE7</accession>
<organism evidence="1 2">
    <name type="scientific">Pararge aegeria aegeria</name>
    <dbReference type="NCBI Taxonomy" id="348720"/>
    <lineage>
        <taxon>Eukaryota</taxon>
        <taxon>Metazoa</taxon>
        <taxon>Ecdysozoa</taxon>
        <taxon>Arthropoda</taxon>
        <taxon>Hexapoda</taxon>
        <taxon>Insecta</taxon>
        <taxon>Pterygota</taxon>
        <taxon>Neoptera</taxon>
        <taxon>Endopterygota</taxon>
        <taxon>Lepidoptera</taxon>
        <taxon>Glossata</taxon>
        <taxon>Ditrysia</taxon>
        <taxon>Papilionoidea</taxon>
        <taxon>Nymphalidae</taxon>
        <taxon>Satyrinae</taxon>
        <taxon>Satyrini</taxon>
        <taxon>Parargina</taxon>
        <taxon>Pararge</taxon>
    </lineage>
</organism>
<sequence>MLDSKTEAYEIRTRRIFYMKQFMINRAARGARGSNEAQSVPGAYNKIWRFIYIRDTARSLLSQLEDLPTITRPGKIGWMLSITDDAGVIFP</sequence>
<dbReference type="AlphaFoldDB" id="A0A8S4RTE7"/>
<name>A0A8S4RTE7_9NEOP</name>
<keyword evidence="2" id="KW-1185">Reference proteome</keyword>
<dbReference type="Proteomes" id="UP000838756">
    <property type="component" value="Unassembled WGS sequence"/>
</dbReference>
<reference evidence="1" key="1">
    <citation type="submission" date="2022-03" db="EMBL/GenBank/DDBJ databases">
        <authorList>
            <person name="Lindestad O."/>
        </authorList>
    </citation>
    <scope>NUCLEOTIDE SEQUENCE</scope>
</reference>
<proteinExistence type="predicted"/>
<evidence type="ECO:0000313" key="2">
    <source>
        <dbReference type="Proteomes" id="UP000838756"/>
    </source>
</evidence>
<protein>
    <submittedName>
        <fullName evidence="1">Jg11606 protein</fullName>
    </submittedName>
</protein>
<dbReference type="EMBL" id="CAKXAJ010025573">
    <property type="protein sequence ID" value="CAH2241156.1"/>
    <property type="molecule type" value="Genomic_DNA"/>
</dbReference>